<dbReference type="EMBL" id="JACXAC010000003">
    <property type="protein sequence ID" value="MBD2722580.1"/>
    <property type="molecule type" value="Genomic_DNA"/>
</dbReference>
<dbReference type="GO" id="GO:0004519">
    <property type="term" value="F:endonuclease activity"/>
    <property type="evidence" value="ECO:0007669"/>
    <property type="project" value="UniProtKB-KW"/>
</dbReference>
<dbReference type="Proteomes" id="UP000606003">
    <property type="component" value="Unassembled WGS sequence"/>
</dbReference>
<dbReference type="Gene3D" id="3.40.50.300">
    <property type="entry name" value="P-loop containing nucleotide triphosphate hydrolases"/>
    <property type="match status" value="2"/>
</dbReference>
<dbReference type="InterPro" id="IPR014001">
    <property type="entry name" value="Helicase_ATP-bd"/>
</dbReference>
<dbReference type="Pfam" id="PF22679">
    <property type="entry name" value="T1R_D3-like"/>
    <property type="match status" value="1"/>
</dbReference>
<feature type="domain" description="Helicase ATP-binding" evidence="1">
    <location>
        <begin position="296"/>
        <end position="514"/>
    </location>
</feature>
<gene>
    <name evidence="2" type="ORF">IC234_10625</name>
</gene>
<dbReference type="InterPro" id="IPR040980">
    <property type="entry name" value="SWI2_SNF2"/>
</dbReference>
<dbReference type="SUPFAM" id="SSF52540">
    <property type="entry name" value="P-loop containing nucleoside triphosphate hydrolases"/>
    <property type="match status" value="2"/>
</dbReference>
<dbReference type="Pfam" id="PF04313">
    <property type="entry name" value="HSDR_N"/>
    <property type="match status" value="1"/>
</dbReference>
<accession>A0ABR8JRI6</accession>
<dbReference type="InterPro" id="IPR027417">
    <property type="entry name" value="P-loop_NTPase"/>
</dbReference>
<dbReference type="InterPro" id="IPR055180">
    <property type="entry name" value="HsdR_RecA-like_helicase_dom_2"/>
</dbReference>
<dbReference type="InterPro" id="IPR007409">
    <property type="entry name" value="Restrct_endonuc_type1_HsdR_N"/>
</dbReference>
<sequence>MIHREISFETAIEQALVHDGGGYEAGTTAFDAERGMFPEDVLDFLAKSQVPRWEYLGRLLGDTRSTVVLDALGKELEAKGLLYVLRQGFKCYGKTLRLAFFKPNTQLNPDAQKHYAFSRLRLHRQVHASPGRPGQSVDVVLALNGLPVATMELKNPLSGQNYQHAQHQYRTDRNPQDALFRFKSGALVHFALDPDQAWMTTRLAGADTYFLPFNKGYRNGAGNPPSADGDYRTAYLWNEVLQRDSMMDIIARFAHIQTTEHQVRGADEVVRIVRRETLIFPRYHQLQAVRALVTAARDQGAGRHYLVQHSAGSGKSNSIAWLAHRLASLHDAQDERVFDTVVVITDRRVLDRQLQDAIYQFEHKQGVVQKIDEDTQQLAKALAGGVPVIISTIQKFPYIAQALNTLAKKGPAVRIQTAGRRFAVIVDEAHSSQSGEAAQELRKILNQDGIEAALAGQLLDLDEDELSEEARQALLRDLMRRPRQPNISYFAFTATPKFRTLAVFDEPGPNGKAPFHHYSMKQAIEEGFILDVLANYTTYQTYYGLVKRTQDDPELPRREAALGLARFMSLHPYNIAQKVEVIVEHFKRYVIHRIGGRAKAMVVTSSRLHAVRYKLAFDAYVKENGYTNIRSLVAFSGTVEDPDLAGSRYTEPGMNDGLRESELPDRFASDDYQVLLVADKYQTGFDQPLLHTMYVDKRLAGIQAVQTLSRLNRTAHGKTDTFVLDFVNEREEIFNAFKPYYETTERGDEPDPHQLYALQHRLEEARVWEPEEVTALCEVWYRRGPLEPSAQDHKRINALLDQAVARFEALPPADQVLFKSNLVSFRNLYTFLAQIIPYQDSGLEKLHVYARFLLTKLPRRDSDPRYRADDDVALKYYRLEKVSEGSIPLGVGEPTPLYGPGAVGTAERREQVVNLSELIDRLNERFGTEFTLADQLFFEQVAETAVASSRLREVAQANNLPDFTQVVEKMLESLFLERMEGNEEVFSRVLGSGKLRGVAVKYIAAEVYRKLRTGAS</sequence>
<keyword evidence="2" id="KW-0378">Hydrolase</keyword>
<name>A0ABR8JRI6_9BACT</name>
<keyword evidence="2" id="KW-0255">Endonuclease</keyword>
<evidence type="ECO:0000313" key="3">
    <source>
        <dbReference type="Proteomes" id="UP000606003"/>
    </source>
</evidence>
<organism evidence="2 3">
    <name type="scientific">Hymenobacter armeniacus</name>
    <dbReference type="NCBI Taxonomy" id="2771358"/>
    <lineage>
        <taxon>Bacteria</taxon>
        <taxon>Pseudomonadati</taxon>
        <taxon>Bacteroidota</taxon>
        <taxon>Cytophagia</taxon>
        <taxon>Cytophagales</taxon>
        <taxon>Hymenobacteraceae</taxon>
        <taxon>Hymenobacter</taxon>
    </lineage>
</organism>
<keyword evidence="3" id="KW-1185">Reference proteome</keyword>
<dbReference type="Pfam" id="PF18766">
    <property type="entry name" value="SWI2_SNF2"/>
    <property type="match status" value="1"/>
</dbReference>
<dbReference type="Gene3D" id="3.90.1570.50">
    <property type="match status" value="1"/>
</dbReference>
<evidence type="ECO:0000259" key="1">
    <source>
        <dbReference type="PROSITE" id="PS51192"/>
    </source>
</evidence>
<reference evidence="2 3" key="1">
    <citation type="submission" date="2020-09" db="EMBL/GenBank/DDBJ databases">
        <authorList>
            <person name="Kim M.K."/>
        </authorList>
    </citation>
    <scope>NUCLEOTIDE SEQUENCE [LARGE SCALE GENOMIC DNA]</scope>
    <source>
        <strain evidence="2 3">BT189</strain>
    </source>
</reference>
<comment type="caution">
    <text evidence="2">The sequence shown here is derived from an EMBL/GenBank/DDBJ whole genome shotgun (WGS) entry which is preliminary data.</text>
</comment>
<dbReference type="PANTHER" id="PTHR42927">
    <property type="entry name" value="HELICASE SUPERFAMILY 1 AND 2 DOMAIN-CONTAINING PROTEIN"/>
    <property type="match status" value="1"/>
</dbReference>
<dbReference type="PANTHER" id="PTHR42927:SF1">
    <property type="entry name" value="HELICASE SUPERFAMILY 1 AND 2 DOMAIN-CONTAINING PROTEIN"/>
    <property type="match status" value="1"/>
</dbReference>
<dbReference type="PROSITE" id="PS51192">
    <property type="entry name" value="HELICASE_ATP_BIND_1"/>
    <property type="match status" value="1"/>
</dbReference>
<keyword evidence="2" id="KW-0540">Nuclease</keyword>
<evidence type="ECO:0000313" key="2">
    <source>
        <dbReference type="EMBL" id="MBD2722580.1"/>
    </source>
</evidence>
<dbReference type="SMART" id="SM00487">
    <property type="entry name" value="DEXDc"/>
    <property type="match status" value="1"/>
</dbReference>
<proteinExistence type="predicted"/>
<protein>
    <submittedName>
        <fullName evidence="2">Type I restriction endonuclease subunit R</fullName>
    </submittedName>
</protein>